<protein>
    <recommendedName>
        <fullName evidence="1">Tn3 transposase DDE domain-containing protein</fullName>
    </recommendedName>
</protein>
<evidence type="ECO:0000313" key="3">
    <source>
        <dbReference type="Proteomes" id="UP000549009"/>
    </source>
</evidence>
<name>A0A7W8B3B5_STRST</name>
<evidence type="ECO:0000313" key="2">
    <source>
        <dbReference type="EMBL" id="MBB5109563.1"/>
    </source>
</evidence>
<evidence type="ECO:0000259" key="1">
    <source>
        <dbReference type="Pfam" id="PF01526"/>
    </source>
</evidence>
<dbReference type="InterPro" id="IPR002513">
    <property type="entry name" value="Tn3_Tnp_DDE_dom"/>
</dbReference>
<accession>A0A7W8B3B5</accession>
<dbReference type="AlphaFoldDB" id="A0A7W8B3B5"/>
<proteinExistence type="predicted"/>
<comment type="caution">
    <text evidence="2">The sequence shown here is derived from an EMBL/GenBank/DDBJ whole genome shotgun (WGS) entry which is preliminary data.</text>
</comment>
<sequence>MSGYPASTFAATVWRHFGPASGSDPKIRDKLARYVLTVFTYGTNAGPAQVARHMRQKVSVHGLSLTGNQHITSEKLNAASAIYAGRRGRRPCLHVCAGA</sequence>
<dbReference type="GO" id="GO:0006313">
    <property type="term" value="P:DNA transposition"/>
    <property type="evidence" value="ECO:0007669"/>
    <property type="project" value="InterPro"/>
</dbReference>
<gene>
    <name evidence="2" type="ORF">FHS40_008691</name>
</gene>
<organism evidence="2 3">
    <name type="scientific">Streptomyces spectabilis</name>
    <dbReference type="NCBI Taxonomy" id="68270"/>
    <lineage>
        <taxon>Bacteria</taxon>
        <taxon>Bacillati</taxon>
        <taxon>Actinomycetota</taxon>
        <taxon>Actinomycetes</taxon>
        <taxon>Kitasatosporales</taxon>
        <taxon>Streptomycetaceae</taxon>
        <taxon>Streptomyces</taxon>
    </lineage>
</organism>
<keyword evidence="3" id="KW-1185">Reference proteome</keyword>
<dbReference type="EMBL" id="JACHJD010000031">
    <property type="protein sequence ID" value="MBB5109563.1"/>
    <property type="molecule type" value="Genomic_DNA"/>
</dbReference>
<feature type="domain" description="Tn3 transposase DDE" evidence="1">
    <location>
        <begin position="13"/>
        <end position="81"/>
    </location>
</feature>
<dbReference type="GO" id="GO:0004803">
    <property type="term" value="F:transposase activity"/>
    <property type="evidence" value="ECO:0007669"/>
    <property type="project" value="InterPro"/>
</dbReference>
<reference evidence="2 3" key="1">
    <citation type="submission" date="2020-08" db="EMBL/GenBank/DDBJ databases">
        <title>Genomic Encyclopedia of Type Strains, Phase III (KMG-III): the genomes of soil and plant-associated and newly described type strains.</title>
        <authorList>
            <person name="Whitman W."/>
        </authorList>
    </citation>
    <scope>NUCLEOTIDE SEQUENCE [LARGE SCALE GENOMIC DNA]</scope>
    <source>
        <strain evidence="2 3">CECT 3146</strain>
    </source>
</reference>
<dbReference type="Proteomes" id="UP000549009">
    <property type="component" value="Unassembled WGS sequence"/>
</dbReference>
<dbReference type="Pfam" id="PF01526">
    <property type="entry name" value="DDE_Tnp_Tn3"/>
    <property type="match status" value="1"/>
</dbReference>